<feature type="domain" description="N-acetyltransferase" evidence="4">
    <location>
        <begin position="1"/>
        <end position="127"/>
    </location>
</feature>
<dbReference type="Gene3D" id="3.40.630.30">
    <property type="match status" value="1"/>
</dbReference>
<accession>A0ABM9F711</accession>
<dbReference type="PIRSF" id="PIRSF005751">
    <property type="entry name" value="Acet_citr_lig"/>
    <property type="match status" value="1"/>
</dbReference>
<dbReference type="CDD" id="cd02169">
    <property type="entry name" value="Citrate_lyase_ligase"/>
    <property type="match status" value="1"/>
</dbReference>
<evidence type="ECO:0000313" key="5">
    <source>
        <dbReference type="EMBL" id="CAH6636564.1"/>
    </source>
</evidence>
<protein>
    <recommendedName>
        <fullName evidence="3">[Citrate [pro-3S]-lyase] ligase</fullName>
        <ecNumber evidence="3">6.2.1.22</ecNumber>
    </recommendedName>
</protein>
<evidence type="ECO:0000256" key="3">
    <source>
        <dbReference type="PIRNR" id="PIRNR005751"/>
    </source>
</evidence>
<dbReference type="SMART" id="SM00764">
    <property type="entry name" value="Citrate_ly_lig"/>
    <property type="match status" value="1"/>
</dbReference>
<keyword evidence="6" id="KW-1185">Reference proteome</keyword>
<dbReference type="Gene3D" id="3.40.50.620">
    <property type="entry name" value="HUPs"/>
    <property type="match status" value="1"/>
</dbReference>
<dbReference type="InterPro" id="IPR004821">
    <property type="entry name" value="Cyt_trans-like"/>
</dbReference>
<sequence>MDLIYHCCDPHHDIASRQAVEAFLANAHLKLEADCDVLVMAKSQGRLVGCGAIAGNVIKCIAVDPALQGSGLSLKLLTELVTLAFERGHSELFLFTKPENVALFSGAGFWPIAQAEEQAVLMENSRERLARYCRQLSLYRRPGKKVGAIVMNANPFTLGHLWLVAQAAAQCDWLHLLMVKEDASFFSYADRWQLIEQGIAGIHNVTLHPGSAWLISRATFPGYFLKDKGVVDDCHSQIDLQLFRERFAPALGITHRFVGTEPFCPLTRAYNQRMKTLLAPTVEVVELPRLEQQGGAISASRVRKLYAERNWRAIAQLVPPTTLDFLTRLAAESPQTA</sequence>
<dbReference type="PROSITE" id="PS51186">
    <property type="entry name" value="GNAT"/>
    <property type="match status" value="1"/>
</dbReference>
<dbReference type="NCBIfam" id="TIGR00125">
    <property type="entry name" value="cyt_tran_rel"/>
    <property type="match status" value="1"/>
</dbReference>
<dbReference type="InterPro" id="IPR005216">
    <property type="entry name" value="Citrate_lyase_ligase"/>
</dbReference>
<dbReference type="Pfam" id="PF00583">
    <property type="entry name" value="Acetyltransf_1"/>
    <property type="match status" value="1"/>
</dbReference>
<dbReference type="NCBIfam" id="TIGR00124">
    <property type="entry name" value="cit_ly_ligase"/>
    <property type="match status" value="1"/>
</dbReference>
<dbReference type="PANTHER" id="PTHR40599">
    <property type="entry name" value="[CITRATE [PRO-3S]-LYASE] LIGASE"/>
    <property type="match status" value="1"/>
</dbReference>
<dbReference type="PANTHER" id="PTHR40599:SF1">
    <property type="entry name" value="[CITRATE [PRO-3S]-LYASE] LIGASE"/>
    <property type="match status" value="1"/>
</dbReference>
<dbReference type="InterPro" id="IPR013166">
    <property type="entry name" value="Citrate_lyase_ligase_C"/>
</dbReference>
<reference evidence="5" key="1">
    <citation type="submission" date="2022-05" db="EMBL/GenBank/DDBJ databases">
        <authorList>
            <person name="Blom J."/>
        </authorList>
    </citation>
    <scope>NUCLEOTIDE SEQUENCE</scope>
    <source>
        <strain evidence="5">Type strain: CPO20170097</strain>
    </source>
</reference>
<evidence type="ECO:0000256" key="2">
    <source>
        <dbReference type="ARBA" id="ARBA00022840"/>
    </source>
</evidence>
<evidence type="ECO:0000313" key="6">
    <source>
        <dbReference type="Proteomes" id="UP001152651"/>
    </source>
</evidence>
<keyword evidence="1 3" id="KW-0547">Nucleotide-binding</keyword>
<dbReference type="EMBL" id="CALSBS010000004">
    <property type="protein sequence ID" value="CAH6636564.1"/>
    <property type="molecule type" value="Genomic_DNA"/>
</dbReference>
<dbReference type="SUPFAM" id="SSF55729">
    <property type="entry name" value="Acyl-CoA N-acyltransferases (Nat)"/>
    <property type="match status" value="1"/>
</dbReference>
<proteinExistence type="predicted"/>
<name>A0ABM9F711_9ENTR</name>
<dbReference type="SUPFAM" id="SSF52374">
    <property type="entry name" value="Nucleotidylyl transferase"/>
    <property type="match status" value="1"/>
</dbReference>
<dbReference type="RefSeq" id="WP_253897385.1">
    <property type="nucleotide sequence ID" value="NZ_CALSBS010000004.1"/>
</dbReference>
<keyword evidence="3 5" id="KW-0436">Ligase</keyword>
<evidence type="ECO:0000259" key="4">
    <source>
        <dbReference type="PROSITE" id="PS51186"/>
    </source>
</evidence>
<evidence type="ECO:0000256" key="1">
    <source>
        <dbReference type="ARBA" id="ARBA00022741"/>
    </source>
</evidence>
<keyword evidence="2 3" id="KW-0067">ATP-binding</keyword>
<comment type="caution">
    <text evidence="5">The sequence shown here is derived from an EMBL/GenBank/DDBJ whole genome shotgun (WGS) entry which is preliminary data.</text>
</comment>
<dbReference type="InterPro" id="IPR016181">
    <property type="entry name" value="Acyl_CoA_acyltransferase"/>
</dbReference>
<dbReference type="EC" id="6.2.1.22" evidence="3"/>
<gene>
    <name evidence="5" type="ORF">FBBNIHIM_07005</name>
</gene>
<comment type="function">
    <text evidence="3">Acetylation of prosthetic group (2-(5''-phosphoribosyl)-3'-dephosphocoenzyme-A) of the gamma subunit of citrate lyase.</text>
</comment>
<organism evidence="5 6">
    <name type="scientific">Pseudocitrobacter vendiensis</name>
    <dbReference type="NCBI Taxonomy" id="2488306"/>
    <lineage>
        <taxon>Bacteria</taxon>
        <taxon>Pseudomonadati</taxon>
        <taxon>Pseudomonadota</taxon>
        <taxon>Gammaproteobacteria</taxon>
        <taxon>Enterobacterales</taxon>
        <taxon>Enterobacteriaceae</taxon>
        <taxon>Pseudocitrobacter</taxon>
    </lineage>
</organism>
<dbReference type="Proteomes" id="UP001152651">
    <property type="component" value="Unassembled WGS sequence"/>
</dbReference>
<dbReference type="Pfam" id="PF08218">
    <property type="entry name" value="Citrate_ly_lig"/>
    <property type="match status" value="1"/>
</dbReference>
<dbReference type="InterPro" id="IPR000182">
    <property type="entry name" value="GNAT_dom"/>
</dbReference>
<dbReference type="GO" id="GO:0016874">
    <property type="term" value="F:ligase activity"/>
    <property type="evidence" value="ECO:0007669"/>
    <property type="project" value="UniProtKB-KW"/>
</dbReference>
<comment type="catalytic activity">
    <reaction evidence="3">
        <text>holo-[citrate lyase ACP] + acetate + ATP = acetyl-[citrate lyase ACP] + AMP + diphosphate</text>
        <dbReference type="Rhea" id="RHEA:23788"/>
        <dbReference type="Rhea" id="RHEA-COMP:10158"/>
        <dbReference type="Rhea" id="RHEA-COMP:13710"/>
        <dbReference type="ChEBI" id="CHEBI:30089"/>
        <dbReference type="ChEBI" id="CHEBI:30616"/>
        <dbReference type="ChEBI" id="CHEBI:33019"/>
        <dbReference type="ChEBI" id="CHEBI:82683"/>
        <dbReference type="ChEBI" id="CHEBI:137976"/>
        <dbReference type="ChEBI" id="CHEBI:456215"/>
        <dbReference type="EC" id="6.2.1.22"/>
    </reaction>
</comment>
<dbReference type="InterPro" id="IPR014729">
    <property type="entry name" value="Rossmann-like_a/b/a_fold"/>
</dbReference>